<protein>
    <submittedName>
        <fullName evidence="2">Uncharacterized protein</fullName>
    </submittedName>
</protein>
<dbReference type="AlphaFoldDB" id="A0A4Y2UP92"/>
<dbReference type="Proteomes" id="UP000499080">
    <property type="component" value="Unassembled WGS sequence"/>
</dbReference>
<feature type="compositionally biased region" description="Polar residues" evidence="1">
    <location>
        <begin position="16"/>
        <end position="29"/>
    </location>
</feature>
<evidence type="ECO:0000256" key="1">
    <source>
        <dbReference type="SAM" id="MobiDB-lite"/>
    </source>
</evidence>
<reference evidence="2 3" key="1">
    <citation type="journal article" date="2019" name="Sci. Rep.">
        <title>Orb-weaving spider Araneus ventricosus genome elucidates the spidroin gene catalogue.</title>
        <authorList>
            <person name="Kono N."/>
            <person name="Nakamura H."/>
            <person name="Ohtoshi R."/>
            <person name="Moran D.A.P."/>
            <person name="Shinohara A."/>
            <person name="Yoshida Y."/>
            <person name="Fujiwara M."/>
            <person name="Mori M."/>
            <person name="Tomita M."/>
            <person name="Arakawa K."/>
        </authorList>
    </citation>
    <scope>NUCLEOTIDE SEQUENCE [LARGE SCALE GENOMIC DNA]</scope>
</reference>
<comment type="caution">
    <text evidence="2">The sequence shown here is derived from an EMBL/GenBank/DDBJ whole genome shotgun (WGS) entry which is preliminary data.</text>
</comment>
<feature type="compositionally biased region" description="Low complexity" evidence="1">
    <location>
        <begin position="35"/>
        <end position="49"/>
    </location>
</feature>
<dbReference type="EMBL" id="BGPR01038255">
    <property type="protein sequence ID" value="GBO14072.1"/>
    <property type="molecule type" value="Genomic_DNA"/>
</dbReference>
<feature type="region of interest" description="Disordered" evidence="1">
    <location>
        <begin position="1"/>
        <end position="80"/>
    </location>
</feature>
<evidence type="ECO:0000313" key="2">
    <source>
        <dbReference type="EMBL" id="GBO14072.1"/>
    </source>
</evidence>
<evidence type="ECO:0000313" key="3">
    <source>
        <dbReference type="Proteomes" id="UP000499080"/>
    </source>
</evidence>
<keyword evidence="3" id="KW-1185">Reference proteome</keyword>
<name>A0A4Y2UP92_ARAVE</name>
<proteinExistence type="predicted"/>
<organism evidence="2 3">
    <name type="scientific">Araneus ventricosus</name>
    <name type="common">Orbweaver spider</name>
    <name type="synonym">Epeira ventricosa</name>
    <dbReference type="NCBI Taxonomy" id="182803"/>
    <lineage>
        <taxon>Eukaryota</taxon>
        <taxon>Metazoa</taxon>
        <taxon>Ecdysozoa</taxon>
        <taxon>Arthropoda</taxon>
        <taxon>Chelicerata</taxon>
        <taxon>Arachnida</taxon>
        <taxon>Araneae</taxon>
        <taxon>Araneomorphae</taxon>
        <taxon>Entelegynae</taxon>
        <taxon>Araneoidea</taxon>
        <taxon>Araneidae</taxon>
        <taxon>Araneus</taxon>
    </lineage>
</organism>
<sequence length="80" mass="9031">MTRTTSELPSPLQLPHHTSNRTFDPQCQISREPGSHNSESSVESGSEPGAFRFRSRDLNTKPAQTAYYSHEKNPEQNCLK</sequence>
<accession>A0A4Y2UP92</accession>
<gene>
    <name evidence="2" type="ORF">AVEN_180187_1</name>
</gene>